<dbReference type="Pfam" id="PF00069">
    <property type="entry name" value="Pkinase"/>
    <property type="match status" value="1"/>
</dbReference>
<dbReference type="EC" id="2.7.11.1" evidence="2"/>
<evidence type="ECO:0000256" key="6">
    <source>
        <dbReference type="ARBA" id="ARBA00022777"/>
    </source>
</evidence>
<accession>A0ABD2MU62</accession>
<dbReference type="InterPro" id="IPR011029">
    <property type="entry name" value="DEATH-like_dom_sf"/>
</dbReference>
<comment type="similarity">
    <text evidence="1">Belongs to the protein kinase superfamily. TKL Ser/Thr protein kinase family. Pelle subfamily.</text>
</comment>
<feature type="binding site" evidence="10">
    <location>
        <position position="477"/>
    </location>
    <ligand>
        <name>ATP</name>
        <dbReference type="ChEBI" id="CHEBI:30616"/>
    </ligand>
</feature>
<reference evidence="13 14" key="1">
    <citation type="journal article" date="2021" name="BMC Biol.">
        <title>Horizontally acquired antibacterial genes associated with adaptive radiation of ladybird beetles.</title>
        <authorList>
            <person name="Li H.S."/>
            <person name="Tang X.F."/>
            <person name="Huang Y.H."/>
            <person name="Xu Z.Y."/>
            <person name="Chen M.L."/>
            <person name="Du X.Y."/>
            <person name="Qiu B.Y."/>
            <person name="Chen P.T."/>
            <person name="Zhang W."/>
            <person name="Slipinski A."/>
            <person name="Escalona H.E."/>
            <person name="Waterhouse R.M."/>
            <person name="Zwick A."/>
            <person name="Pang H."/>
        </authorList>
    </citation>
    <scope>NUCLEOTIDE SEQUENCE [LARGE SCALE GENOMIC DNA]</scope>
    <source>
        <strain evidence="13">SYSU2018</strain>
    </source>
</reference>
<proteinExistence type="inferred from homology"/>
<feature type="region of interest" description="Disordered" evidence="11">
    <location>
        <begin position="187"/>
        <end position="208"/>
    </location>
</feature>
<keyword evidence="4" id="KW-0808">Transferase</keyword>
<evidence type="ECO:0000313" key="13">
    <source>
        <dbReference type="EMBL" id="KAL3269651.1"/>
    </source>
</evidence>
<name>A0ABD2MU62_9CUCU</name>
<dbReference type="Gene3D" id="1.10.510.10">
    <property type="entry name" value="Transferase(Phosphotransferase) domain 1"/>
    <property type="match status" value="1"/>
</dbReference>
<evidence type="ECO:0000259" key="12">
    <source>
        <dbReference type="PROSITE" id="PS50011"/>
    </source>
</evidence>
<dbReference type="Gene3D" id="3.30.200.20">
    <property type="entry name" value="Phosphorylase Kinase, domain 1"/>
    <property type="match status" value="1"/>
</dbReference>
<dbReference type="InterPro" id="IPR029397">
    <property type="entry name" value="Tube_Death"/>
</dbReference>
<dbReference type="InterPro" id="IPR017441">
    <property type="entry name" value="Protein_kinase_ATP_BS"/>
</dbReference>
<evidence type="ECO:0000256" key="5">
    <source>
        <dbReference type="ARBA" id="ARBA00022741"/>
    </source>
</evidence>
<evidence type="ECO:0000256" key="8">
    <source>
        <dbReference type="ARBA" id="ARBA00047899"/>
    </source>
</evidence>
<dbReference type="PROSITE" id="PS00107">
    <property type="entry name" value="PROTEIN_KINASE_ATP"/>
    <property type="match status" value="1"/>
</dbReference>
<dbReference type="InterPro" id="IPR011009">
    <property type="entry name" value="Kinase-like_dom_sf"/>
</dbReference>
<dbReference type="CDD" id="cd08308">
    <property type="entry name" value="Death_Tube"/>
    <property type="match status" value="1"/>
</dbReference>
<keyword evidence="14" id="KW-1185">Reference proteome</keyword>
<comment type="caution">
    <text evidence="13">The sequence shown here is derived from an EMBL/GenBank/DDBJ whole genome shotgun (WGS) entry which is preliminary data.</text>
</comment>
<dbReference type="PROSITE" id="PS00108">
    <property type="entry name" value="PROTEIN_KINASE_ST"/>
    <property type="match status" value="1"/>
</dbReference>
<dbReference type="PROSITE" id="PS50011">
    <property type="entry name" value="PROTEIN_KINASE_DOM"/>
    <property type="match status" value="1"/>
</dbReference>
<evidence type="ECO:0000256" key="11">
    <source>
        <dbReference type="SAM" id="MobiDB-lite"/>
    </source>
</evidence>
<dbReference type="PANTHER" id="PTHR27001:SF931">
    <property type="entry name" value="OS11G0664100 PROTEIN"/>
    <property type="match status" value="1"/>
</dbReference>
<dbReference type="Proteomes" id="UP001516400">
    <property type="component" value="Unassembled WGS sequence"/>
</dbReference>
<dbReference type="InterPro" id="IPR008271">
    <property type="entry name" value="Ser/Thr_kinase_AS"/>
</dbReference>
<comment type="catalytic activity">
    <reaction evidence="8">
        <text>L-threonyl-[protein] + ATP = O-phospho-L-threonyl-[protein] + ADP + H(+)</text>
        <dbReference type="Rhea" id="RHEA:46608"/>
        <dbReference type="Rhea" id="RHEA-COMP:11060"/>
        <dbReference type="Rhea" id="RHEA-COMP:11605"/>
        <dbReference type="ChEBI" id="CHEBI:15378"/>
        <dbReference type="ChEBI" id="CHEBI:30013"/>
        <dbReference type="ChEBI" id="CHEBI:30616"/>
        <dbReference type="ChEBI" id="CHEBI:61977"/>
        <dbReference type="ChEBI" id="CHEBI:456216"/>
        <dbReference type="EC" id="2.7.11.1"/>
    </reaction>
</comment>
<dbReference type="PANTHER" id="PTHR27001">
    <property type="entry name" value="OS01G0253100 PROTEIN"/>
    <property type="match status" value="1"/>
</dbReference>
<dbReference type="SUPFAM" id="SSF47986">
    <property type="entry name" value="DEATH domain"/>
    <property type="match status" value="1"/>
</dbReference>
<evidence type="ECO:0000256" key="4">
    <source>
        <dbReference type="ARBA" id="ARBA00022679"/>
    </source>
</evidence>
<dbReference type="EMBL" id="JABFTP020000021">
    <property type="protein sequence ID" value="KAL3269651.1"/>
    <property type="molecule type" value="Genomic_DNA"/>
</dbReference>
<comment type="catalytic activity">
    <reaction evidence="9">
        <text>L-seryl-[protein] + ATP = O-phospho-L-seryl-[protein] + ADP + H(+)</text>
        <dbReference type="Rhea" id="RHEA:17989"/>
        <dbReference type="Rhea" id="RHEA-COMP:9863"/>
        <dbReference type="Rhea" id="RHEA-COMP:11604"/>
        <dbReference type="ChEBI" id="CHEBI:15378"/>
        <dbReference type="ChEBI" id="CHEBI:29999"/>
        <dbReference type="ChEBI" id="CHEBI:30616"/>
        <dbReference type="ChEBI" id="CHEBI:83421"/>
        <dbReference type="ChEBI" id="CHEBI:456216"/>
        <dbReference type="EC" id="2.7.11.1"/>
    </reaction>
</comment>
<protein>
    <recommendedName>
        <fullName evidence="2">non-specific serine/threonine protein kinase</fullName>
        <ecNumber evidence="2">2.7.11.1</ecNumber>
    </recommendedName>
</protein>
<evidence type="ECO:0000313" key="14">
    <source>
        <dbReference type="Proteomes" id="UP001516400"/>
    </source>
</evidence>
<dbReference type="SUPFAM" id="SSF56112">
    <property type="entry name" value="Protein kinase-like (PK-like)"/>
    <property type="match status" value="1"/>
</dbReference>
<gene>
    <name evidence="13" type="ORF">HHI36_008714</name>
</gene>
<dbReference type="SMART" id="SM00220">
    <property type="entry name" value="S_TKc"/>
    <property type="match status" value="1"/>
</dbReference>
<evidence type="ECO:0000256" key="3">
    <source>
        <dbReference type="ARBA" id="ARBA00022527"/>
    </source>
</evidence>
<evidence type="ECO:0000256" key="2">
    <source>
        <dbReference type="ARBA" id="ARBA00012513"/>
    </source>
</evidence>
<feature type="domain" description="Protein kinase" evidence="12">
    <location>
        <begin position="448"/>
        <end position="727"/>
    </location>
</feature>
<dbReference type="FunFam" id="1.10.510.10:FF:000754">
    <property type="entry name" value="Interleukin-1 receptor-associated kinase"/>
    <property type="match status" value="1"/>
</dbReference>
<keyword evidence="6" id="KW-0418">Kinase</keyword>
<evidence type="ECO:0000256" key="10">
    <source>
        <dbReference type="PROSITE-ProRule" id="PRU10141"/>
    </source>
</evidence>
<keyword evidence="7 10" id="KW-0067">ATP-binding</keyword>
<dbReference type="InterPro" id="IPR000719">
    <property type="entry name" value="Prot_kinase_dom"/>
</dbReference>
<evidence type="ECO:0000256" key="7">
    <source>
        <dbReference type="ARBA" id="ARBA00022840"/>
    </source>
</evidence>
<evidence type="ECO:0000256" key="1">
    <source>
        <dbReference type="ARBA" id="ARBA00008718"/>
    </source>
</evidence>
<dbReference type="Pfam" id="PF14786">
    <property type="entry name" value="Death_2"/>
    <property type="match status" value="1"/>
</dbReference>
<sequence>MTIDDSVEIRKLPPSHITQLSSVLEIADQWKKLMSIVPSVLTKDNFECKISCENPAKYNSDHIRLIETASIKYKRTGTEILLEEWGCSGRIRPAVGHLRYLLIQAELFRAADYVAQNILHESPPERPSQGPAARIPTNINRDIMEQFLNEMNYESDLLENISPDSFNNNLDHSKPATTIPEIIVTPDVEDRPTSPNFNMQNTNEGNESKTVSSMIKFSSSIASTASLPNLSAFSDSDTVDESDTSIEIQSHTQDVPALSELLPSENNIPNITELNCASESSGIIPNLSGLNQISEKDIPQSELDQNIYQSASHDLIPNLSELNQPSTSIPNLTELISTNLENNSSSASTSNPTIIPVVSILTTLPGNEMGVNVSEENDSLPNLSVLIPETSRRSSLNVSINTFGSSVSRQCTSPLPNLTLNTHLPHFAYHELEVATNDFNEEPFEDLKEVGRFLGAGAFGKVFLATGLLDRPVAVKKLFLENVEVVNIDDTVTRQFRNEVEVLSRFQHENLLSLLGYSCDGCTYCLLYEYISGGTLKDRLQDGGPKLTWQERLDIALGTAKAVSYLHTAFSSPLIHRDIKTANILLDSSNKPKLGDFGITKLLTNQNTNTCTVIGTSAYMAPEALRGDISVKCDTFSFGVVLLELLTSLPSYDEKRDGNDLVTHVEENCEETIQPLLDITVGTWISNDLNFGEELYSIANQCLMEKKKRPVMARVTDMLNDLICKRH</sequence>
<dbReference type="GO" id="GO:0005524">
    <property type="term" value="F:ATP binding"/>
    <property type="evidence" value="ECO:0007669"/>
    <property type="project" value="UniProtKB-UniRule"/>
</dbReference>
<evidence type="ECO:0000256" key="9">
    <source>
        <dbReference type="ARBA" id="ARBA00048679"/>
    </source>
</evidence>
<dbReference type="GO" id="GO:0004674">
    <property type="term" value="F:protein serine/threonine kinase activity"/>
    <property type="evidence" value="ECO:0007669"/>
    <property type="project" value="UniProtKB-KW"/>
</dbReference>
<keyword evidence="5 10" id="KW-0547">Nucleotide-binding</keyword>
<feature type="compositionally biased region" description="Polar residues" evidence="11">
    <location>
        <begin position="193"/>
        <end position="205"/>
    </location>
</feature>
<dbReference type="Gene3D" id="1.10.533.10">
    <property type="entry name" value="Death Domain, Fas"/>
    <property type="match status" value="1"/>
</dbReference>
<keyword evidence="3" id="KW-0723">Serine/threonine-protein kinase</keyword>
<dbReference type="AlphaFoldDB" id="A0ABD2MU62"/>
<organism evidence="13 14">
    <name type="scientific">Cryptolaemus montrouzieri</name>
    <dbReference type="NCBI Taxonomy" id="559131"/>
    <lineage>
        <taxon>Eukaryota</taxon>
        <taxon>Metazoa</taxon>
        <taxon>Ecdysozoa</taxon>
        <taxon>Arthropoda</taxon>
        <taxon>Hexapoda</taxon>
        <taxon>Insecta</taxon>
        <taxon>Pterygota</taxon>
        <taxon>Neoptera</taxon>
        <taxon>Endopterygota</taxon>
        <taxon>Coleoptera</taxon>
        <taxon>Polyphaga</taxon>
        <taxon>Cucujiformia</taxon>
        <taxon>Coccinelloidea</taxon>
        <taxon>Coccinellidae</taxon>
        <taxon>Scymninae</taxon>
        <taxon>Scymnini</taxon>
        <taxon>Cryptolaemus</taxon>
    </lineage>
</organism>